<evidence type="ECO:0000256" key="2">
    <source>
        <dbReference type="ARBA" id="ARBA00022692"/>
    </source>
</evidence>
<feature type="transmembrane region" description="Helical" evidence="5">
    <location>
        <begin position="471"/>
        <end position="494"/>
    </location>
</feature>
<dbReference type="RefSeq" id="WP_179431127.1">
    <property type="nucleotide sequence ID" value="NZ_BAABLC010000005.1"/>
</dbReference>
<keyword evidence="3 5" id="KW-1133">Transmembrane helix</keyword>
<dbReference type="Proteomes" id="UP000552045">
    <property type="component" value="Unassembled WGS sequence"/>
</dbReference>
<feature type="transmembrane region" description="Helical" evidence="5">
    <location>
        <begin position="622"/>
        <end position="645"/>
    </location>
</feature>
<gene>
    <name evidence="6" type="ORF">BKA02_000572</name>
</gene>
<dbReference type="InterPro" id="IPR023908">
    <property type="entry name" value="xxxLxxG_rpt"/>
</dbReference>
<protein>
    <submittedName>
        <fullName evidence="6">Putative membrane protein</fullName>
    </submittedName>
</protein>
<keyword evidence="7" id="KW-1185">Reference proteome</keyword>
<evidence type="ECO:0000256" key="1">
    <source>
        <dbReference type="ARBA" id="ARBA00004141"/>
    </source>
</evidence>
<evidence type="ECO:0000256" key="5">
    <source>
        <dbReference type="SAM" id="Phobius"/>
    </source>
</evidence>
<sequence>MTTLIERARTSRPVTWLTVLGVLLLPAAIGGVFVAALQNPTERLEEMSAAIVNLDDPVEIDGQLAPLGRQLSAGLVEGTGDDDSNLTWVISNEKDAASGLADGTYQAVVTIPEDFSASATSAGRSMSGEAVDPEKATISVTTAPDGRVADGLIANQIATVAASTMGTTLSESTLENVLVGFSTLGDSIGQAADGAAQLASGTAEAASGAARLPAGAQGIASGAGGLASGASDLSAGLGTIGQGARGVQNGAAQLGAGLLSGADQLEAQGIVPQQLLDAAAGSAQAAAGVDGGLGQLSDGLAGLTAVCGAQASPEFCAQLQALADGAAELRDGSSLAAQAAAGTSDGLTQLAAQAPASIAAQLRTAGQGAYDLAGGAGQLAGGIEQSASGASALADGATQLQSGAAQLGTGASSLADGLGSLASGTSDLASGLRQAADSLPSYSDDEATSLASVVASPVQSESDSGMFGPTAIPVLAAVVLWFGALASFIALRAVSARTLASRRPSIGLVLRALAPAAAIGAGQGLLVALIVQTVAGYDPAQWWGFAGVAVLTGVAFAAINQALVAVLSGTGRWVGAVVGVTAIAAAIISTLPGWLASVASALPTSPAATALLGASGTETNGVGSAVAGLIVWAVLAIGATTLAVARRRTTTAKAVLASA</sequence>
<dbReference type="PANTHER" id="PTHR43077:SF10">
    <property type="entry name" value="TRANSPORT PERMEASE PROTEIN"/>
    <property type="match status" value="1"/>
</dbReference>
<feature type="transmembrane region" description="Helical" evidence="5">
    <location>
        <begin position="506"/>
        <end position="530"/>
    </location>
</feature>
<dbReference type="GO" id="GO:0016020">
    <property type="term" value="C:membrane"/>
    <property type="evidence" value="ECO:0007669"/>
    <property type="project" value="UniProtKB-SubCell"/>
</dbReference>
<evidence type="ECO:0000313" key="7">
    <source>
        <dbReference type="Proteomes" id="UP000552045"/>
    </source>
</evidence>
<dbReference type="PANTHER" id="PTHR43077">
    <property type="entry name" value="TRANSPORT PERMEASE YVFS-RELATED"/>
    <property type="match status" value="1"/>
</dbReference>
<name>A0A7Y9ET75_9MICO</name>
<dbReference type="NCBIfam" id="TIGR03061">
    <property type="entry name" value="pip_yhgE_Nterm"/>
    <property type="match status" value="1"/>
</dbReference>
<dbReference type="InterPro" id="IPR051328">
    <property type="entry name" value="T7SS_ABC-Transporter"/>
</dbReference>
<dbReference type="AlphaFoldDB" id="A0A7Y9ET75"/>
<dbReference type="GO" id="GO:0140359">
    <property type="term" value="F:ABC-type transporter activity"/>
    <property type="evidence" value="ECO:0007669"/>
    <property type="project" value="InterPro"/>
</dbReference>
<keyword evidence="4 5" id="KW-0472">Membrane</keyword>
<reference evidence="6 7" key="1">
    <citation type="submission" date="2020-07" db="EMBL/GenBank/DDBJ databases">
        <title>Sequencing the genomes of 1000 actinobacteria strains.</title>
        <authorList>
            <person name="Klenk H.-P."/>
        </authorList>
    </citation>
    <scope>NUCLEOTIDE SEQUENCE [LARGE SCALE GENOMIC DNA]</scope>
    <source>
        <strain evidence="6 7">DSM 22185</strain>
    </source>
</reference>
<comment type="subcellular location">
    <subcellularLocation>
        <location evidence="1">Membrane</location>
        <topology evidence="1">Multi-pass membrane protein</topology>
    </subcellularLocation>
</comment>
<proteinExistence type="predicted"/>
<evidence type="ECO:0000313" key="6">
    <source>
        <dbReference type="EMBL" id="NYD53517.1"/>
    </source>
</evidence>
<feature type="transmembrane region" description="Helical" evidence="5">
    <location>
        <begin position="573"/>
        <end position="602"/>
    </location>
</feature>
<dbReference type="InterPro" id="IPR017500">
    <property type="entry name" value="Phage_infect_YhgE_N"/>
</dbReference>
<evidence type="ECO:0000256" key="3">
    <source>
        <dbReference type="ARBA" id="ARBA00022989"/>
    </source>
</evidence>
<dbReference type="Gene3D" id="3.40.1710.10">
    <property type="entry name" value="abc type-2 transporter like domain"/>
    <property type="match status" value="1"/>
</dbReference>
<feature type="transmembrane region" description="Helical" evidence="5">
    <location>
        <begin position="542"/>
        <end position="566"/>
    </location>
</feature>
<dbReference type="EMBL" id="JACCBH010000001">
    <property type="protein sequence ID" value="NYD53517.1"/>
    <property type="molecule type" value="Genomic_DNA"/>
</dbReference>
<dbReference type="NCBIfam" id="TIGR03057">
    <property type="entry name" value="xxxLxxG_by_4"/>
    <property type="match status" value="2"/>
</dbReference>
<comment type="caution">
    <text evidence="6">The sequence shown here is derived from an EMBL/GenBank/DDBJ whole genome shotgun (WGS) entry which is preliminary data.</text>
</comment>
<keyword evidence="2 5" id="KW-0812">Transmembrane</keyword>
<organism evidence="6 7">
    <name type="scientific">Microbacterium pseudoresistens</name>
    <dbReference type="NCBI Taxonomy" id="640634"/>
    <lineage>
        <taxon>Bacteria</taxon>
        <taxon>Bacillati</taxon>
        <taxon>Actinomycetota</taxon>
        <taxon>Actinomycetes</taxon>
        <taxon>Micrococcales</taxon>
        <taxon>Microbacteriaceae</taxon>
        <taxon>Microbacterium</taxon>
    </lineage>
</organism>
<evidence type="ECO:0000256" key="4">
    <source>
        <dbReference type="ARBA" id="ARBA00023136"/>
    </source>
</evidence>
<accession>A0A7Y9ET75</accession>